<dbReference type="Pfam" id="PF00534">
    <property type="entry name" value="Glycos_transf_1"/>
    <property type="match status" value="1"/>
</dbReference>
<dbReference type="Gene3D" id="3.40.50.2000">
    <property type="entry name" value="Glycogen Phosphorylase B"/>
    <property type="match status" value="2"/>
</dbReference>
<evidence type="ECO:0000313" key="3">
    <source>
        <dbReference type="EMBL" id="QDU36096.1"/>
    </source>
</evidence>
<proteinExistence type="predicted"/>
<dbReference type="InterPro" id="IPR001296">
    <property type="entry name" value="Glyco_trans_1"/>
</dbReference>
<dbReference type="EMBL" id="CP036275">
    <property type="protein sequence ID" value="QDU36096.1"/>
    <property type="molecule type" value="Genomic_DNA"/>
</dbReference>
<reference evidence="3 4" key="1">
    <citation type="submission" date="2019-02" db="EMBL/GenBank/DDBJ databases">
        <title>Deep-cultivation of Planctomycetes and their phenomic and genomic characterization uncovers novel biology.</title>
        <authorList>
            <person name="Wiegand S."/>
            <person name="Jogler M."/>
            <person name="Boedeker C."/>
            <person name="Pinto D."/>
            <person name="Vollmers J."/>
            <person name="Rivas-Marin E."/>
            <person name="Kohn T."/>
            <person name="Peeters S.H."/>
            <person name="Heuer A."/>
            <person name="Rast P."/>
            <person name="Oberbeckmann S."/>
            <person name="Bunk B."/>
            <person name="Jeske O."/>
            <person name="Meyerdierks A."/>
            <person name="Storesund J.E."/>
            <person name="Kallscheuer N."/>
            <person name="Luecker S."/>
            <person name="Lage O.M."/>
            <person name="Pohl T."/>
            <person name="Merkel B.J."/>
            <person name="Hornburger P."/>
            <person name="Mueller R.-W."/>
            <person name="Bruemmer F."/>
            <person name="Labrenz M."/>
            <person name="Spormann A.M."/>
            <person name="Op den Camp H."/>
            <person name="Overmann J."/>
            <person name="Amann R."/>
            <person name="Jetten M.S.M."/>
            <person name="Mascher T."/>
            <person name="Medema M.H."/>
            <person name="Devos D.P."/>
            <person name="Kaster A.-K."/>
            <person name="Ovreas L."/>
            <person name="Rohde M."/>
            <person name="Galperin M.Y."/>
            <person name="Jogler C."/>
        </authorList>
    </citation>
    <scope>NUCLEOTIDE SEQUENCE [LARGE SCALE GENOMIC DNA]</scope>
    <source>
        <strain evidence="3 4">Mal4</strain>
    </source>
</reference>
<dbReference type="PANTHER" id="PTHR45947:SF3">
    <property type="entry name" value="SULFOQUINOVOSYL TRANSFERASE SQD2"/>
    <property type="match status" value="1"/>
</dbReference>
<dbReference type="SUPFAM" id="SSF53756">
    <property type="entry name" value="UDP-Glycosyltransferase/glycogen phosphorylase"/>
    <property type="match status" value="1"/>
</dbReference>
<keyword evidence="4" id="KW-1185">Reference proteome</keyword>
<name>A0A517Z0T6_9PLAN</name>
<evidence type="ECO:0000259" key="2">
    <source>
        <dbReference type="Pfam" id="PF13439"/>
    </source>
</evidence>
<dbReference type="Proteomes" id="UP000320496">
    <property type="component" value="Chromosome"/>
</dbReference>
<evidence type="ECO:0000313" key="4">
    <source>
        <dbReference type="Proteomes" id="UP000320496"/>
    </source>
</evidence>
<dbReference type="RefSeq" id="WP_197444007.1">
    <property type="nucleotide sequence ID" value="NZ_CP036275.1"/>
</dbReference>
<dbReference type="PANTHER" id="PTHR45947">
    <property type="entry name" value="SULFOQUINOVOSYL TRANSFERASE SQD2"/>
    <property type="match status" value="1"/>
</dbReference>
<accession>A0A517Z0T6</accession>
<keyword evidence="3" id="KW-0328">Glycosyltransferase</keyword>
<sequence>MIKAVTTHVAGKMAPASLRILATLPASKKPDTITGSSLLDEELTEVARCGVELHTVWQDIPNGWESRILSVHAVPQWRNLPFALRSGLYTLRPRHAASLTAPTRFRQAELARLQLAIADVVRREKLQLIHSHWIRPAGTGAVLARDLAGVPLVFTLRGADVFSEPSINYGQTLDPWTKQRIQHALSCADRIICVSTKIQERAHELGADPAKTQIIVKGVHEDRFCPGDREEARRQLGLDSRPTILFVGAFGPWKGIADLLEAFRTVRQRVPDAQIVFCGKGKLEADIRAFVDQHNLEKHVTIAGYIGRDALPTYFQACDVFVLPSLTEGSGNVILEASACSRTSVGTRVGGIPDYIADGETGYLANKQDAADLADKLSTILGDESLADRMGAEARRRVEENFRYDQMIDRTLAVYHDVLA</sequence>
<protein>
    <submittedName>
        <fullName evidence="3">Alpha-D-kanosaminyltransferase</fullName>
        <ecNumber evidence="3">2.4.1.301</ecNumber>
    </submittedName>
</protein>
<dbReference type="Pfam" id="PF13439">
    <property type="entry name" value="Glyco_transf_4"/>
    <property type="match status" value="1"/>
</dbReference>
<dbReference type="InterPro" id="IPR028098">
    <property type="entry name" value="Glyco_trans_4-like_N"/>
</dbReference>
<dbReference type="KEGG" id="mri:Mal4_03790"/>
<dbReference type="InterPro" id="IPR050194">
    <property type="entry name" value="Glycosyltransferase_grp1"/>
</dbReference>
<dbReference type="GO" id="GO:0016757">
    <property type="term" value="F:glycosyltransferase activity"/>
    <property type="evidence" value="ECO:0007669"/>
    <property type="project" value="UniProtKB-KW"/>
</dbReference>
<feature type="domain" description="Glycosyltransferase subfamily 4-like N-terminal" evidence="2">
    <location>
        <begin position="93"/>
        <end position="223"/>
    </location>
</feature>
<evidence type="ECO:0000259" key="1">
    <source>
        <dbReference type="Pfam" id="PF00534"/>
    </source>
</evidence>
<organism evidence="3 4">
    <name type="scientific">Maioricimonas rarisocia</name>
    <dbReference type="NCBI Taxonomy" id="2528026"/>
    <lineage>
        <taxon>Bacteria</taxon>
        <taxon>Pseudomonadati</taxon>
        <taxon>Planctomycetota</taxon>
        <taxon>Planctomycetia</taxon>
        <taxon>Planctomycetales</taxon>
        <taxon>Planctomycetaceae</taxon>
        <taxon>Maioricimonas</taxon>
    </lineage>
</organism>
<feature type="domain" description="Glycosyl transferase family 1" evidence="1">
    <location>
        <begin position="228"/>
        <end position="397"/>
    </location>
</feature>
<keyword evidence="3" id="KW-0808">Transferase</keyword>
<dbReference type="EC" id="2.4.1.301" evidence="3"/>
<dbReference type="AlphaFoldDB" id="A0A517Z0T6"/>
<gene>
    <name evidence="3" type="primary">kanE_1</name>
    <name evidence="3" type="ORF">Mal4_03790</name>
</gene>